<dbReference type="AlphaFoldDB" id="A0ABD1SNV1"/>
<dbReference type="EMBL" id="JBFOLJ010000010">
    <property type="protein sequence ID" value="KAL2502141.1"/>
    <property type="molecule type" value="Genomic_DNA"/>
</dbReference>
<organism evidence="1 2">
    <name type="scientific">Forsythia ovata</name>
    <dbReference type="NCBI Taxonomy" id="205694"/>
    <lineage>
        <taxon>Eukaryota</taxon>
        <taxon>Viridiplantae</taxon>
        <taxon>Streptophyta</taxon>
        <taxon>Embryophyta</taxon>
        <taxon>Tracheophyta</taxon>
        <taxon>Spermatophyta</taxon>
        <taxon>Magnoliopsida</taxon>
        <taxon>eudicotyledons</taxon>
        <taxon>Gunneridae</taxon>
        <taxon>Pentapetalae</taxon>
        <taxon>asterids</taxon>
        <taxon>lamiids</taxon>
        <taxon>Lamiales</taxon>
        <taxon>Oleaceae</taxon>
        <taxon>Forsythieae</taxon>
        <taxon>Forsythia</taxon>
    </lineage>
</organism>
<accession>A0ABD1SNV1</accession>
<gene>
    <name evidence="1" type="ORF">Fot_35989</name>
</gene>
<name>A0ABD1SNV1_9LAMI</name>
<protein>
    <submittedName>
        <fullName evidence="1">Uncharacterized protein</fullName>
    </submittedName>
</protein>
<proteinExistence type="predicted"/>
<reference evidence="2" key="1">
    <citation type="submission" date="2024-07" db="EMBL/GenBank/DDBJ databases">
        <title>Two chromosome-level genome assemblies of Korean endemic species Abeliophyllum distichum and Forsythia ovata (Oleaceae).</title>
        <authorList>
            <person name="Jang H."/>
        </authorList>
    </citation>
    <scope>NUCLEOTIDE SEQUENCE [LARGE SCALE GENOMIC DNA]</scope>
</reference>
<comment type="caution">
    <text evidence="1">The sequence shown here is derived from an EMBL/GenBank/DDBJ whole genome shotgun (WGS) entry which is preliminary data.</text>
</comment>
<dbReference type="Proteomes" id="UP001604277">
    <property type="component" value="Unassembled WGS sequence"/>
</dbReference>
<evidence type="ECO:0000313" key="1">
    <source>
        <dbReference type="EMBL" id="KAL2502141.1"/>
    </source>
</evidence>
<keyword evidence="2" id="KW-1185">Reference proteome</keyword>
<sequence length="123" mass="14192">MVPYSHLQLSSPNLPVDDHIIDAPHRQHFMSHHQLQTFYFIFAKKPNSQQLHYQKNYRKNSNLQTTLYAVTIYGYSICFGHGNQMWIFSQKLTTPMGLLIVDLGISTENAKVATSRPTIGKRE</sequence>
<evidence type="ECO:0000313" key="2">
    <source>
        <dbReference type="Proteomes" id="UP001604277"/>
    </source>
</evidence>